<keyword evidence="2" id="KW-1185">Reference proteome</keyword>
<evidence type="ECO:0000313" key="1">
    <source>
        <dbReference type="EMBL" id="MFC0179000.1"/>
    </source>
</evidence>
<sequence length="120" mass="13739">MDYQKARQAAMRMISKNGMKYKVMRGGGIEIVNGIEQVKEDETFEIQGVRFSYGARQMQYPSELGETLIQAGDVKMMAVSDSEIKTGDFVLMDDKKWRVVAPNPFKPTDVVIYYELQLRC</sequence>
<proteinExistence type="predicted"/>
<dbReference type="EMBL" id="JBHLXE010000027">
    <property type="protein sequence ID" value="MFC0179000.1"/>
    <property type="molecule type" value="Genomic_DNA"/>
</dbReference>
<dbReference type="Proteomes" id="UP001589758">
    <property type="component" value="Unassembled WGS sequence"/>
</dbReference>
<gene>
    <name evidence="1" type="ORF">ACFFIT_02640</name>
</gene>
<reference evidence="1 2" key="1">
    <citation type="submission" date="2024-09" db="EMBL/GenBank/DDBJ databases">
        <authorList>
            <person name="Sun Q."/>
            <person name="Mori K."/>
        </authorList>
    </citation>
    <scope>NUCLEOTIDE SEQUENCE [LARGE SCALE GENOMIC DNA]</scope>
    <source>
        <strain evidence="1 2">CCM 8545</strain>
    </source>
</reference>
<evidence type="ECO:0000313" key="2">
    <source>
        <dbReference type="Proteomes" id="UP001589758"/>
    </source>
</evidence>
<evidence type="ECO:0008006" key="3">
    <source>
        <dbReference type="Google" id="ProtNLM"/>
    </source>
</evidence>
<protein>
    <recommendedName>
        <fullName evidence="3">Phage protein</fullName>
    </recommendedName>
</protein>
<organism evidence="1 2">
    <name type="scientific">Thorsellia kenyensis</name>
    <dbReference type="NCBI Taxonomy" id="1549888"/>
    <lineage>
        <taxon>Bacteria</taxon>
        <taxon>Pseudomonadati</taxon>
        <taxon>Pseudomonadota</taxon>
        <taxon>Gammaproteobacteria</taxon>
        <taxon>Enterobacterales</taxon>
        <taxon>Thorselliaceae</taxon>
        <taxon>Thorsellia</taxon>
    </lineage>
</organism>
<dbReference type="RefSeq" id="WP_385876095.1">
    <property type="nucleotide sequence ID" value="NZ_JBHLXE010000027.1"/>
</dbReference>
<comment type="caution">
    <text evidence="1">The sequence shown here is derived from an EMBL/GenBank/DDBJ whole genome shotgun (WGS) entry which is preliminary data.</text>
</comment>
<accession>A0ABV6C7Q4</accession>
<name>A0ABV6C7Q4_9GAMM</name>